<evidence type="ECO:0000256" key="1">
    <source>
        <dbReference type="SAM" id="Phobius"/>
    </source>
</evidence>
<dbReference type="EnsemblPlants" id="Ma08_t24100.1">
    <property type="protein sequence ID" value="Ma08_p24100.1"/>
    <property type="gene ID" value="Ma08_g24100"/>
</dbReference>
<organism evidence="3 4">
    <name type="scientific">Musa acuminata subsp. malaccensis</name>
    <name type="common">Wild banana</name>
    <name type="synonym">Musa malaccensis</name>
    <dbReference type="NCBI Taxonomy" id="214687"/>
    <lineage>
        <taxon>Eukaryota</taxon>
        <taxon>Viridiplantae</taxon>
        <taxon>Streptophyta</taxon>
        <taxon>Embryophyta</taxon>
        <taxon>Tracheophyta</taxon>
        <taxon>Spermatophyta</taxon>
        <taxon>Magnoliopsida</taxon>
        <taxon>Liliopsida</taxon>
        <taxon>Zingiberales</taxon>
        <taxon>Musaceae</taxon>
        <taxon>Musa</taxon>
    </lineage>
</organism>
<dbReference type="InParanoid" id="A0A804KA59"/>
<keyword evidence="1" id="KW-0472">Membrane</keyword>
<evidence type="ECO:0000313" key="4">
    <source>
        <dbReference type="Proteomes" id="UP000012960"/>
    </source>
</evidence>
<feature type="transmembrane region" description="Helical" evidence="1">
    <location>
        <begin position="12"/>
        <end position="33"/>
    </location>
</feature>
<sequence length="39" mass="4363">MVASQCYKGNRTVVLDLVSINFTLLVLFISPQFKSHVHG</sequence>
<keyword evidence="1" id="KW-0812">Transmembrane</keyword>
<dbReference type="Gramene" id="Ma08_t24100.1">
    <property type="protein sequence ID" value="Ma08_p24100.1"/>
    <property type="gene ID" value="Ma08_g24100"/>
</dbReference>
<name>A0A804KA59_MUSAM</name>
<gene>
    <name evidence="2" type="ORF">GSMUA_84870.1</name>
</gene>
<dbReference type="Proteomes" id="UP000012960">
    <property type="component" value="Unplaced"/>
</dbReference>
<reference evidence="2" key="1">
    <citation type="submission" date="2021-03" db="EMBL/GenBank/DDBJ databases">
        <authorList>
            <consortium name="Genoscope - CEA"/>
            <person name="William W."/>
        </authorList>
    </citation>
    <scope>NUCLEOTIDE SEQUENCE</scope>
    <source>
        <strain evidence="2">Doubled-haploid Pahang</strain>
    </source>
</reference>
<reference evidence="3" key="2">
    <citation type="submission" date="2021-05" db="UniProtKB">
        <authorList>
            <consortium name="EnsemblPlants"/>
        </authorList>
    </citation>
    <scope>IDENTIFICATION</scope>
    <source>
        <strain evidence="3">subsp. malaccensis</strain>
    </source>
</reference>
<dbReference type="AlphaFoldDB" id="A0A804KA59"/>
<evidence type="ECO:0000313" key="2">
    <source>
        <dbReference type="EMBL" id="CAG1832567.1"/>
    </source>
</evidence>
<keyword evidence="4" id="KW-1185">Reference proteome</keyword>
<protein>
    <submittedName>
        <fullName evidence="2">(wild Malaysian banana) hypothetical protein</fullName>
    </submittedName>
</protein>
<keyword evidence="1" id="KW-1133">Transmembrane helix</keyword>
<accession>A0A804KA59</accession>
<dbReference type="EMBL" id="HG996472">
    <property type="protein sequence ID" value="CAG1832567.1"/>
    <property type="molecule type" value="Genomic_DNA"/>
</dbReference>
<proteinExistence type="predicted"/>
<evidence type="ECO:0000313" key="3">
    <source>
        <dbReference type="EnsemblPlants" id="Ma08_p24100.1"/>
    </source>
</evidence>